<dbReference type="OrthoDB" id="5296814at2"/>
<reference evidence="2 3" key="1">
    <citation type="submission" date="2018-05" db="EMBL/GenBank/DDBJ databases">
        <title>Zavarzinia sp. HR-AS.</title>
        <authorList>
            <person name="Lee Y."/>
            <person name="Jeon C.O."/>
        </authorList>
    </citation>
    <scope>NUCLEOTIDE SEQUENCE [LARGE SCALE GENOMIC DNA]</scope>
    <source>
        <strain evidence="2 3">HR-AS</strain>
    </source>
</reference>
<proteinExistence type="predicted"/>
<accession>A0A317EFB5</accession>
<keyword evidence="1" id="KW-0732">Signal</keyword>
<evidence type="ECO:0000256" key="1">
    <source>
        <dbReference type="SAM" id="SignalP"/>
    </source>
</evidence>
<evidence type="ECO:0000313" key="3">
    <source>
        <dbReference type="Proteomes" id="UP000245461"/>
    </source>
</evidence>
<comment type="caution">
    <text evidence="2">The sequence shown here is derived from an EMBL/GenBank/DDBJ whole genome shotgun (WGS) entry which is preliminary data.</text>
</comment>
<dbReference type="InterPro" id="IPR018588">
    <property type="entry name" value="Dihaem_cytochrome-c"/>
</dbReference>
<feature type="signal peptide" evidence="1">
    <location>
        <begin position="1"/>
        <end position="24"/>
    </location>
</feature>
<dbReference type="AlphaFoldDB" id="A0A317EFB5"/>
<gene>
    <name evidence="2" type="ORF">DKG74_08260</name>
</gene>
<dbReference type="RefSeq" id="WP_109904650.1">
    <property type="nucleotide sequence ID" value="NZ_QGLE01000003.1"/>
</dbReference>
<name>A0A317EFB5_9PROT</name>
<dbReference type="EMBL" id="QGLE01000003">
    <property type="protein sequence ID" value="PWR24830.1"/>
    <property type="molecule type" value="Genomic_DNA"/>
</dbReference>
<dbReference type="Proteomes" id="UP000245461">
    <property type="component" value="Unassembled WGS sequence"/>
</dbReference>
<dbReference type="Pfam" id="PF09626">
    <property type="entry name" value="DHC"/>
    <property type="match status" value="1"/>
</dbReference>
<evidence type="ECO:0000313" key="2">
    <source>
        <dbReference type="EMBL" id="PWR24830.1"/>
    </source>
</evidence>
<feature type="chain" id="PRO_5016355032" evidence="1">
    <location>
        <begin position="25"/>
        <end position="145"/>
    </location>
</feature>
<protein>
    <submittedName>
        <fullName evidence="2">Cytochrome C</fullName>
    </submittedName>
</protein>
<organism evidence="2 3">
    <name type="scientific">Zavarzinia aquatilis</name>
    <dbReference type="NCBI Taxonomy" id="2211142"/>
    <lineage>
        <taxon>Bacteria</taxon>
        <taxon>Pseudomonadati</taxon>
        <taxon>Pseudomonadota</taxon>
        <taxon>Alphaproteobacteria</taxon>
        <taxon>Rhodospirillales</taxon>
        <taxon>Zavarziniaceae</taxon>
        <taxon>Zavarzinia</taxon>
    </lineage>
</organism>
<sequence>MALRPHLLCLALPLTLLAVSPAFADEGEWVPPVRHAETLKECGECHMAFQPALLPAGSWRAIMGNLSDHFGEDASLPAATAASIEHYLVAGAGRGDPALLRITEQRWWRHEHDFSPSRFTRPEVRSKINCAACHKGADQGFYEDD</sequence>
<keyword evidence="3" id="KW-1185">Reference proteome</keyword>